<organism evidence="6 7">
    <name type="scientific">Abyssobacteria bacterium (strain SURF_5)</name>
    <dbReference type="NCBI Taxonomy" id="2093360"/>
    <lineage>
        <taxon>Bacteria</taxon>
        <taxon>Pseudomonadati</taxon>
        <taxon>Candidatus Hydrogenedentota</taxon>
        <taxon>Candidatus Abyssobacteria</taxon>
    </lineage>
</organism>
<protein>
    <submittedName>
        <fullName evidence="6">MBL fold metallo-hydrolase</fullName>
    </submittedName>
</protein>
<dbReference type="GO" id="GO:0046872">
    <property type="term" value="F:metal ion binding"/>
    <property type="evidence" value="ECO:0007669"/>
    <property type="project" value="UniProtKB-KW"/>
</dbReference>
<reference evidence="6 7" key="1">
    <citation type="journal article" date="2017" name="ISME J.">
        <title>Energy and carbon metabolisms in a deep terrestrial subsurface fluid microbial community.</title>
        <authorList>
            <person name="Momper L."/>
            <person name="Jungbluth S.P."/>
            <person name="Lee M.D."/>
            <person name="Amend J.P."/>
        </authorList>
    </citation>
    <scope>NUCLEOTIDE SEQUENCE [LARGE SCALE GENOMIC DNA]</scope>
    <source>
        <strain evidence="6">SURF_5</strain>
    </source>
</reference>
<keyword evidence="3 6" id="KW-0378">Hydrolase</keyword>
<dbReference type="PANTHER" id="PTHR46233:SF3">
    <property type="entry name" value="HYDROXYACYLGLUTATHIONE HYDROLASE GLOC"/>
    <property type="match status" value="1"/>
</dbReference>
<feature type="non-terminal residue" evidence="6">
    <location>
        <position position="182"/>
    </location>
</feature>
<dbReference type="Pfam" id="PF00753">
    <property type="entry name" value="Lactamase_B"/>
    <property type="match status" value="1"/>
</dbReference>
<keyword evidence="4" id="KW-0862">Zinc</keyword>
<evidence type="ECO:0000256" key="2">
    <source>
        <dbReference type="ARBA" id="ARBA00022723"/>
    </source>
</evidence>
<comment type="caution">
    <text evidence="6">The sequence shown here is derived from an EMBL/GenBank/DDBJ whole genome shotgun (WGS) entry which is preliminary data.</text>
</comment>
<dbReference type="PANTHER" id="PTHR46233">
    <property type="entry name" value="HYDROXYACYLGLUTATHIONE HYDROLASE GLOC"/>
    <property type="match status" value="1"/>
</dbReference>
<dbReference type="InterPro" id="IPR051453">
    <property type="entry name" value="MBL_Glyoxalase_II"/>
</dbReference>
<dbReference type="Proteomes" id="UP000265882">
    <property type="component" value="Unassembled WGS sequence"/>
</dbReference>
<accession>A0A3A4NMR0</accession>
<dbReference type="AlphaFoldDB" id="A0A3A4NMR0"/>
<evidence type="ECO:0000256" key="1">
    <source>
        <dbReference type="ARBA" id="ARBA00001947"/>
    </source>
</evidence>
<comment type="cofactor">
    <cofactor evidence="1">
        <name>Zn(2+)</name>
        <dbReference type="ChEBI" id="CHEBI:29105"/>
    </cofactor>
</comment>
<dbReference type="GO" id="GO:0016787">
    <property type="term" value="F:hydrolase activity"/>
    <property type="evidence" value="ECO:0007669"/>
    <property type="project" value="UniProtKB-KW"/>
</dbReference>
<dbReference type="SMART" id="SM00849">
    <property type="entry name" value="Lactamase_B"/>
    <property type="match status" value="1"/>
</dbReference>
<evidence type="ECO:0000256" key="3">
    <source>
        <dbReference type="ARBA" id="ARBA00022801"/>
    </source>
</evidence>
<gene>
    <name evidence="6" type="ORF">C4520_12970</name>
</gene>
<evidence type="ECO:0000256" key="4">
    <source>
        <dbReference type="ARBA" id="ARBA00022833"/>
    </source>
</evidence>
<dbReference type="InterPro" id="IPR036866">
    <property type="entry name" value="RibonucZ/Hydroxyglut_hydro"/>
</dbReference>
<evidence type="ECO:0000259" key="5">
    <source>
        <dbReference type="SMART" id="SM00849"/>
    </source>
</evidence>
<proteinExistence type="predicted"/>
<name>A0A3A4NMR0_ABYX5</name>
<feature type="domain" description="Metallo-beta-lactamase" evidence="5">
    <location>
        <begin position="12"/>
        <end position="182"/>
    </location>
</feature>
<evidence type="ECO:0000313" key="6">
    <source>
        <dbReference type="EMBL" id="RJP19356.1"/>
    </source>
</evidence>
<dbReference type="InterPro" id="IPR001279">
    <property type="entry name" value="Metallo-B-lactamas"/>
</dbReference>
<dbReference type="SUPFAM" id="SSF56281">
    <property type="entry name" value="Metallo-hydrolase/oxidoreductase"/>
    <property type="match status" value="1"/>
</dbReference>
<dbReference type="Gene3D" id="3.60.15.10">
    <property type="entry name" value="Ribonuclease Z/Hydroxyacylglutathione hydrolase-like"/>
    <property type="match status" value="1"/>
</dbReference>
<sequence length="182" mass="19862">MLIQQFEVTPFMANCFVLGCEQTREAVIIDAGEFTPEIEAFLRNRELKARYIILTHSHVDHAGDVGRFKEATGAQIVLHEDEEPLYANLAAQARIFGFMIDSPPPADRLVKHGDELAFGADHRLGIIHCPGHSPGGISVLWDGVVFVGDTLFAGSIGRTDLPGGSYRTLINVIKTRLLPLGG</sequence>
<dbReference type="EMBL" id="QZKU01000091">
    <property type="protein sequence ID" value="RJP19356.1"/>
    <property type="molecule type" value="Genomic_DNA"/>
</dbReference>
<evidence type="ECO:0000313" key="7">
    <source>
        <dbReference type="Proteomes" id="UP000265882"/>
    </source>
</evidence>
<keyword evidence="2" id="KW-0479">Metal-binding</keyword>